<feature type="signal peptide" evidence="6">
    <location>
        <begin position="1"/>
        <end position="25"/>
    </location>
</feature>
<evidence type="ECO:0000256" key="2">
    <source>
        <dbReference type="ARBA" id="ARBA00010687"/>
    </source>
</evidence>
<sequence length="358" mass="39829">MKHILGKAILLASALLFSITGTSCSNDDNTTPEKEKTYDMSGFAKGADVSWITEMEQNGKKFYNANGKATECMELLRDLGMNSIRLRVWVNPEDGWNGKNDVVAKAWRAQQLGMRLMIDFHYSDTWADPSKQGVPAAWKNYDFEQMKQAVADHTKDVLNALKARGVNVEWVQVGNETTDGMLWNDEDGDAALKVTGRASKNMANFAAYINAGYDAVKAVYPEAKVIVHLDKGNNLGQYTWMFDGLKQNGAKWDVIGMSLYPDWITDQTWEQVSDDCLSNIKTLSGKYNCDVIISEIGMVWNSENAAPFLKKMVDGCKAISTCEGVFYWEPECNSGWNGYDKGAFDNSGKPTAALDAFK</sequence>
<gene>
    <name evidence="7" type="ORF">F7D57_02750</name>
</gene>
<dbReference type="Pfam" id="PF07745">
    <property type="entry name" value="Glyco_hydro_53"/>
    <property type="match status" value="1"/>
</dbReference>
<dbReference type="PANTHER" id="PTHR34983">
    <property type="entry name" value="ARABINOGALACTAN ENDO-BETA-1,4-GALACTANASE A"/>
    <property type="match status" value="1"/>
</dbReference>
<dbReference type="InterPro" id="IPR011683">
    <property type="entry name" value="Glyco_hydro_53"/>
</dbReference>
<dbReference type="GO" id="GO:0015926">
    <property type="term" value="F:glucosidase activity"/>
    <property type="evidence" value="ECO:0007669"/>
    <property type="project" value="InterPro"/>
</dbReference>
<evidence type="ECO:0000256" key="4">
    <source>
        <dbReference type="ARBA" id="ARBA00022801"/>
    </source>
</evidence>
<evidence type="ECO:0000256" key="6">
    <source>
        <dbReference type="RuleBase" id="RU361192"/>
    </source>
</evidence>
<accession>A0AA91A0G1</accession>
<keyword evidence="5 6" id="KW-0326">Glycosidase</keyword>
<comment type="catalytic activity">
    <reaction evidence="1 6">
        <text>The enzyme specifically hydrolyzes (1-&gt;4)-beta-D-galactosidic linkages in type I arabinogalactans.</text>
        <dbReference type="EC" id="3.2.1.89"/>
    </reaction>
</comment>
<name>A0AA91A0G1_9BACT</name>
<dbReference type="GO" id="GO:0031218">
    <property type="term" value="F:arabinogalactan endo-1,4-beta-galactosidase activity"/>
    <property type="evidence" value="ECO:0007669"/>
    <property type="project" value="UniProtKB-EC"/>
</dbReference>
<organism evidence="7 8">
    <name type="scientific">Segatella copri</name>
    <dbReference type="NCBI Taxonomy" id="165179"/>
    <lineage>
        <taxon>Bacteria</taxon>
        <taxon>Pseudomonadati</taxon>
        <taxon>Bacteroidota</taxon>
        <taxon>Bacteroidia</taxon>
        <taxon>Bacteroidales</taxon>
        <taxon>Prevotellaceae</taxon>
        <taxon>Segatella</taxon>
    </lineage>
</organism>
<proteinExistence type="inferred from homology"/>
<comment type="caution">
    <text evidence="7">The sequence shown here is derived from an EMBL/GenBank/DDBJ whole genome shotgun (WGS) entry which is preliminary data.</text>
</comment>
<keyword evidence="6" id="KW-0732">Signal</keyword>
<evidence type="ECO:0000256" key="3">
    <source>
        <dbReference type="ARBA" id="ARBA00012556"/>
    </source>
</evidence>
<reference evidence="8" key="1">
    <citation type="submission" date="2019-09" db="EMBL/GenBank/DDBJ databases">
        <title>Distinct polysaccharide growth profiles of human intestinal Prevotella copri isolates.</title>
        <authorList>
            <person name="Fehlner-Peach H."/>
            <person name="Magnabosco C."/>
            <person name="Raghavan V."/>
            <person name="Scher J.U."/>
            <person name="Tett A."/>
            <person name="Cox L.M."/>
            <person name="Gottsegen C."/>
            <person name="Watters A."/>
            <person name="Wiltshire- Gordon J.D."/>
            <person name="Segata N."/>
            <person name="Bonneau R."/>
            <person name="Littman D.R."/>
        </authorList>
    </citation>
    <scope>NUCLEOTIDE SEQUENCE [LARGE SCALE GENOMIC DNA]</scope>
    <source>
        <strain evidence="8">iA624</strain>
    </source>
</reference>
<comment type="similarity">
    <text evidence="2 6">Belongs to the glycosyl hydrolase 53 family.</text>
</comment>
<dbReference type="Proteomes" id="UP000405805">
    <property type="component" value="Unassembled WGS sequence"/>
</dbReference>
<dbReference type="Gene3D" id="3.20.20.80">
    <property type="entry name" value="Glycosidases"/>
    <property type="match status" value="1"/>
</dbReference>
<feature type="chain" id="PRO_5041518143" description="Arabinogalactan endo-beta-1,4-galactanase" evidence="6">
    <location>
        <begin position="26"/>
        <end position="358"/>
    </location>
</feature>
<dbReference type="PANTHER" id="PTHR34983:SF1">
    <property type="entry name" value="ARABINOGALACTAN ENDO-BETA-1,4-GALACTANASE A"/>
    <property type="match status" value="1"/>
</dbReference>
<protein>
    <recommendedName>
        <fullName evidence="3 6">Arabinogalactan endo-beta-1,4-galactanase</fullName>
        <ecNumber evidence="3 6">3.2.1.89</ecNumber>
    </recommendedName>
</protein>
<dbReference type="AlphaFoldDB" id="A0AA91A0G1"/>
<evidence type="ECO:0000256" key="1">
    <source>
        <dbReference type="ARBA" id="ARBA00001695"/>
    </source>
</evidence>
<dbReference type="EC" id="3.2.1.89" evidence="3 6"/>
<dbReference type="SUPFAM" id="SSF51445">
    <property type="entry name" value="(Trans)glycosidases"/>
    <property type="match status" value="1"/>
</dbReference>
<evidence type="ECO:0000313" key="7">
    <source>
        <dbReference type="EMBL" id="MQO08660.1"/>
    </source>
</evidence>
<dbReference type="PROSITE" id="PS51257">
    <property type="entry name" value="PROKAR_LIPOPROTEIN"/>
    <property type="match status" value="1"/>
</dbReference>
<evidence type="ECO:0000313" key="8">
    <source>
        <dbReference type="Proteomes" id="UP000405805"/>
    </source>
</evidence>
<evidence type="ECO:0000256" key="5">
    <source>
        <dbReference type="ARBA" id="ARBA00023295"/>
    </source>
</evidence>
<keyword evidence="4 6" id="KW-0378">Hydrolase</keyword>
<dbReference type="RefSeq" id="WP_153096277.1">
    <property type="nucleotide sequence ID" value="NZ_VZBP01000042.1"/>
</dbReference>
<dbReference type="GO" id="GO:0045490">
    <property type="term" value="P:pectin catabolic process"/>
    <property type="evidence" value="ECO:0007669"/>
    <property type="project" value="TreeGrafter"/>
</dbReference>
<dbReference type="EMBL" id="VZBP01000042">
    <property type="protein sequence ID" value="MQO08660.1"/>
    <property type="molecule type" value="Genomic_DNA"/>
</dbReference>
<dbReference type="InterPro" id="IPR017853">
    <property type="entry name" value="GH"/>
</dbReference>